<protein>
    <submittedName>
        <fullName evidence="3">Uncharacterized protein</fullName>
    </submittedName>
</protein>
<proteinExistence type="predicted"/>
<feature type="transmembrane region" description="Helical" evidence="2">
    <location>
        <begin position="25"/>
        <end position="46"/>
    </location>
</feature>
<organism evidence="3 4">
    <name type="scientific">Saccharomonospora marina XMU15</name>
    <dbReference type="NCBI Taxonomy" id="882083"/>
    <lineage>
        <taxon>Bacteria</taxon>
        <taxon>Bacillati</taxon>
        <taxon>Actinomycetota</taxon>
        <taxon>Actinomycetes</taxon>
        <taxon>Pseudonocardiales</taxon>
        <taxon>Pseudonocardiaceae</taxon>
        <taxon>Saccharomonospora</taxon>
    </lineage>
</organism>
<keyword evidence="2" id="KW-0472">Membrane</keyword>
<reference evidence="3 4" key="1">
    <citation type="journal article" date="2012" name="Stand. Genomic Sci.">
        <title>Genome sequence of the ocean sediment bacterium Saccharomonospora marina type strain (XMU15(T)).</title>
        <authorList>
            <person name="Klenk H.P."/>
            <person name="Lu M."/>
            <person name="Lucas S."/>
            <person name="Lapidus A."/>
            <person name="Copeland A."/>
            <person name="Pitluck S."/>
            <person name="Goodwin L.A."/>
            <person name="Han C."/>
            <person name="Tapia R."/>
            <person name="Brambilla E.M."/>
            <person name="Potter G."/>
            <person name="Land M."/>
            <person name="Ivanova N."/>
            <person name="Rohde M."/>
            <person name="Goker M."/>
            <person name="Detter J.C."/>
            <person name="Li W.J."/>
            <person name="Kyrpides N.C."/>
            <person name="Woyke T."/>
        </authorList>
    </citation>
    <scope>NUCLEOTIDE SEQUENCE [LARGE SCALE GENOMIC DNA]</scope>
    <source>
        <strain evidence="3 4">XMU15</strain>
    </source>
</reference>
<feature type="compositionally biased region" description="Polar residues" evidence="1">
    <location>
        <begin position="1"/>
        <end position="14"/>
    </location>
</feature>
<dbReference type="EMBL" id="CM001439">
    <property type="protein sequence ID" value="EHR49121.1"/>
    <property type="molecule type" value="Genomic_DNA"/>
</dbReference>
<keyword evidence="2" id="KW-0812">Transmembrane</keyword>
<accession>H5X890</accession>
<evidence type="ECO:0000256" key="1">
    <source>
        <dbReference type="SAM" id="MobiDB-lite"/>
    </source>
</evidence>
<dbReference type="eggNOG" id="ENOG5034A7G">
    <property type="taxonomic scope" value="Bacteria"/>
</dbReference>
<feature type="region of interest" description="Disordered" evidence="1">
    <location>
        <begin position="1"/>
        <end position="23"/>
    </location>
</feature>
<keyword evidence="4" id="KW-1185">Reference proteome</keyword>
<evidence type="ECO:0000313" key="3">
    <source>
        <dbReference type="EMBL" id="EHR49121.1"/>
    </source>
</evidence>
<dbReference type="STRING" id="882083.SacmaDRAFT_0825"/>
<dbReference type="Proteomes" id="UP000004926">
    <property type="component" value="Chromosome"/>
</dbReference>
<dbReference type="AlphaFoldDB" id="H5X890"/>
<gene>
    <name evidence="3" type="ORF">SacmaDRAFT_0825</name>
</gene>
<dbReference type="HOGENOM" id="CLU_147412_0_0_11"/>
<sequence>MNTPQSQLGSPTESSRPRGNRPRRWVLPTAVALGLLVGGGAVGLAWSVTGGSGEGPAADVSAACAAIERTPALLPEGDFASLRRWGAAAELAAAAAEVDKSYQPLADAISKPVHIYRSTFEARGPQFEQAVSAARDACANA</sequence>
<evidence type="ECO:0000313" key="4">
    <source>
        <dbReference type="Proteomes" id="UP000004926"/>
    </source>
</evidence>
<evidence type="ECO:0000256" key="2">
    <source>
        <dbReference type="SAM" id="Phobius"/>
    </source>
</evidence>
<keyword evidence="2" id="KW-1133">Transmembrane helix</keyword>
<name>H5X890_9PSEU</name>
<dbReference type="RefSeq" id="WP_009152507.1">
    <property type="nucleotide sequence ID" value="NZ_CM001439.1"/>
</dbReference>